<dbReference type="PANTHER" id="PTHR30012:SF0">
    <property type="entry name" value="TYPE II SECRETION SYSTEM PROTEIN F-RELATED"/>
    <property type="match status" value="1"/>
</dbReference>
<evidence type="ECO:0008006" key="4">
    <source>
        <dbReference type="Google" id="ProtNLM"/>
    </source>
</evidence>
<feature type="transmembrane region" description="Helical" evidence="1">
    <location>
        <begin position="116"/>
        <end position="142"/>
    </location>
</feature>
<evidence type="ECO:0000313" key="3">
    <source>
        <dbReference type="Proteomes" id="UP000588051"/>
    </source>
</evidence>
<keyword evidence="1" id="KW-0812">Transmembrane</keyword>
<dbReference type="Gene3D" id="1.20.81.30">
    <property type="entry name" value="Type II secretion system (T2SS), domain F"/>
    <property type="match status" value="1"/>
</dbReference>
<comment type="caution">
    <text evidence="2">The sequence shown here is derived from an EMBL/GenBank/DDBJ whole genome shotgun (WGS) entry which is preliminary data.</text>
</comment>
<dbReference type="AlphaFoldDB" id="A0A850QI61"/>
<name>A0A850QI61_9BURK</name>
<keyword evidence="1" id="KW-0472">Membrane</keyword>
<reference evidence="2 3" key="1">
    <citation type="submission" date="2020-06" db="EMBL/GenBank/DDBJ databases">
        <authorList>
            <person name="Qiu C."/>
            <person name="Liu Z."/>
        </authorList>
    </citation>
    <scope>NUCLEOTIDE SEQUENCE [LARGE SCALE GENOMIC DNA]</scope>
    <source>
        <strain evidence="2 3">EM 1</strain>
    </source>
</reference>
<evidence type="ECO:0000313" key="2">
    <source>
        <dbReference type="EMBL" id="NVO78978.1"/>
    </source>
</evidence>
<sequence>MAFDINFKMTVWEFKSLRGEFYQDLSQTMKSMPGVAIVTVIERYAQRYAKDTIGKMCAHWLKQIVHFGRFSEAITGTVPPQDLAFLAAAEKSGDLTNALGYLGRNIIAMDKAKKGVISTLVASFFMFLIFHVFLGIEAFMVLPKLEEVMKTNIDINQLGTLGATLFGISHVVKAWWWLVVSVEISTVVLVYWSMDNYTGKFRKWLDDHVLPYQLYRDFVGAGFVVNVGALTSIGGSQIMSLNDSISAIRFKSKLRWLNWQIDEIQNNLLIRPNSKAEIFNTGIVAKKMYFRMLDISDYKEMDEMLPDVAQLIMEWAPVEANKRAMTLRFSMLILCIALMLFIYGGTGDLIDQFKTLVELKNM</sequence>
<proteinExistence type="predicted"/>
<dbReference type="PANTHER" id="PTHR30012">
    <property type="entry name" value="GENERAL SECRETION PATHWAY PROTEIN"/>
    <property type="match status" value="1"/>
</dbReference>
<dbReference type="Proteomes" id="UP000588051">
    <property type="component" value="Unassembled WGS sequence"/>
</dbReference>
<evidence type="ECO:0000256" key="1">
    <source>
        <dbReference type="SAM" id="Phobius"/>
    </source>
</evidence>
<dbReference type="RefSeq" id="WP_176804513.1">
    <property type="nucleotide sequence ID" value="NZ_JABXYJ010000008.1"/>
</dbReference>
<keyword evidence="3" id="KW-1185">Reference proteome</keyword>
<dbReference type="InterPro" id="IPR003004">
    <property type="entry name" value="GspF/PilC"/>
</dbReference>
<protein>
    <recommendedName>
        <fullName evidence="4">Type II secretory pathway component PulF</fullName>
    </recommendedName>
</protein>
<organism evidence="2 3">
    <name type="scientific">Undibacterium oligocarboniphilum</name>
    <dbReference type="NCBI Taxonomy" id="666702"/>
    <lineage>
        <taxon>Bacteria</taxon>
        <taxon>Pseudomonadati</taxon>
        <taxon>Pseudomonadota</taxon>
        <taxon>Betaproteobacteria</taxon>
        <taxon>Burkholderiales</taxon>
        <taxon>Oxalobacteraceae</taxon>
        <taxon>Undibacterium</taxon>
    </lineage>
</organism>
<dbReference type="InterPro" id="IPR042094">
    <property type="entry name" value="T2SS_GspF_sf"/>
</dbReference>
<keyword evidence="1" id="KW-1133">Transmembrane helix</keyword>
<gene>
    <name evidence="2" type="ORF">HV832_14200</name>
</gene>
<accession>A0A850QI61</accession>
<dbReference type="EMBL" id="JABXYJ010000008">
    <property type="protein sequence ID" value="NVO78978.1"/>
    <property type="molecule type" value="Genomic_DNA"/>
</dbReference>
<feature type="transmembrane region" description="Helical" evidence="1">
    <location>
        <begin position="174"/>
        <end position="194"/>
    </location>
</feature>
<feature type="transmembrane region" description="Helical" evidence="1">
    <location>
        <begin position="329"/>
        <end position="346"/>
    </location>
</feature>